<proteinExistence type="predicted"/>
<dbReference type="AlphaFoldDB" id="A0A2S7X390"/>
<accession>A0A2S7X390</accession>
<dbReference type="EMBL" id="MSCO01000002">
    <property type="protein sequence ID" value="PQJ84469.1"/>
    <property type="molecule type" value="Genomic_DNA"/>
</dbReference>
<evidence type="ECO:0000313" key="2">
    <source>
        <dbReference type="Proteomes" id="UP000239263"/>
    </source>
</evidence>
<name>A0A2S7X390_9GAMM</name>
<dbReference type="OrthoDB" id="5908015at2"/>
<dbReference type="RefSeq" id="WP_105055922.1">
    <property type="nucleotide sequence ID" value="NZ_CAWNRT010000002.1"/>
</dbReference>
<dbReference type="Proteomes" id="UP000239263">
    <property type="component" value="Unassembled WGS sequence"/>
</dbReference>
<gene>
    <name evidence="1" type="ORF">BTO22_13145</name>
</gene>
<reference evidence="1 2" key="1">
    <citation type="submission" date="2016-12" db="EMBL/GenBank/DDBJ databases">
        <title>Diversity of luminous bacteria.</title>
        <authorList>
            <person name="Yoshizawa S."/>
            <person name="Kogure K."/>
        </authorList>
    </citation>
    <scope>NUCLEOTIDE SEQUENCE [LARGE SCALE GENOMIC DNA]</scope>
    <source>
        <strain evidence="1 2">ATCC 33715</strain>
    </source>
</reference>
<protein>
    <submittedName>
        <fullName evidence="1">Uncharacterized protein</fullName>
    </submittedName>
</protein>
<evidence type="ECO:0000313" key="1">
    <source>
        <dbReference type="EMBL" id="PQJ84469.1"/>
    </source>
</evidence>
<comment type="caution">
    <text evidence="1">The sequence shown here is derived from an EMBL/GenBank/DDBJ whole genome shotgun (WGS) entry which is preliminary data.</text>
</comment>
<organism evidence="1 2">
    <name type="scientific">Aliivibrio sifiae</name>
    <dbReference type="NCBI Taxonomy" id="566293"/>
    <lineage>
        <taxon>Bacteria</taxon>
        <taxon>Pseudomonadati</taxon>
        <taxon>Pseudomonadota</taxon>
        <taxon>Gammaproteobacteria</taxon>
        <taxon>Vibrionales</taxon>
        <taxon>Vibrionaceae</taxon>
        <taxon>Aliivibrio</taxon>
    </lineage>
</organism>
<sequence length="96" mass="11050">MDFIWLVLVLGAAAIFYYFVSYSKPQDDDWHKLPTLENYLIKHPECKMADPESAKCFSCGSDKVIFQPLTTHAAPRYKHICLSCKKTLFRSKAIMS</sequence>